<dbReference type="Gene3D" id="6.10.140.2220">
    <property type="match status" value="2"/>
</dbReference>
<reference evidence="7" key="1">
    <citation type="journal article" date="2024" name="Gigascience">
        <title>Chromosome-level genome of the poultry shaft louse Menopon gallinae provides insight into the host-switching and adaptive evolution of parasitic lice.</title>
        <authorList>
            <person name="Xu Y."/>
            <person name="Ma L."/>
            <person name="Liu S."/>
            <person name="Liang Y."/>
            <person name="Liu Q."/>
            <person name="He Z."/>
            <person name="Tian L."/>
            <person name="Duan Y."/>
            <person name="Cai W."/>
            <person name="Li H."/>
            <person name="Song F."/>
        </authorList>
    </citation>
    <scope>NUCLEOTIDE SEQUENCE</scope>
    <source>
        <strain evidence="7">Cailab_2023a</strain>
    </source>
</reference>
<evidence type="ECO:0000259" key="5">
    <source>
        <dbReference type="PROSITE" id="PS50280"/>
    </source>
</evidence>
<comment type="caution">
    <text evidence="7">The sequence shown here is derived from an EMBL/GenBank/DDBJ whole genome shotgun (WGS) entry which is preliminary data.</text>
</comment>
<dbReference type="InterPro" id="IPR002893">
    <property type="entry name" value="Znf_MYND"/>
</dbReference>
<evidence type="ECO:0000313" key="7">
    <source>
        <dbReference type="EMBL" id="KAL0275681.1"/>
    </source>
</evidence>
<dbReference type="PANTHER" id="PTHR46455:SF4">
    <property type="entry name" value="GH11294P"/>
    <property type="match status" value="1"/>
</dbReference>
<dbReference type="GO" id="GO:0008276">
    <property type="term" value="F:protein methyltransferase activity"/>
    <property type="evidence" value="ECO:0007669"/>
    <property type="project" value="UniProtKB-ARBA"/>
</dbReference>
<dbReference type="InterPro" id="IPR001214">
    <property type="entry name" value="SET_dom"/>
</dbReference>
<dbReference type="InterPro" id="IPR046341">
    <property type="entry name" value="SET_dom_sf"/>
</dbReference>
<dbReference type="GO" id="GO:0008170">
    <property type="term" value="F:N-methyltransferase activity"/>
    <property type="evidence" value="ECO:0007669"/>
    <property type="project" value="UniProtKB-ARBA"/>
</dbReference>
<name>A0AAW2I1L8_9NEOP</name>
<feature type="domain" description="MYND-type" evidence="6">
    <location>
        <begin position="8"/>
        <end position="44"/>
    </location>
</feature>
<dbReference type="PROSITE" id="PS50865">
    <property type="entry name" value="ZF_MYND_2"/>
    <property type="match status" value="1"/>
</dbReference>
<evidence type="ECO:0008006" key="8">
    <source>
        <dbReference type="Google" id="ProtNLM"/>
    </source>
</evidence>
<evidence type="ECO:0000256" key="3">
    <source>
        <dbReference type="ARBA" id="ARBA00022833"/>
    </source>
</evidence>
<evidence type="ECO:0000256" key="1">
    <source>
        <dbReference type="ARBA" id="ARBA00022723"/>
    </source>
</evidence>
<dbReference type="GO" id="GO:0008757">
    <property type="term" value="F:S-adenosylmethionine-dependent methyltransferase activity"/>
    <property type="evidence" value="ECO:0007669"/>
    <property type="project" value="UniProtKB-ARBA"/>
</dbReference>
<gene>
    <name evidence="7" type="ORF">PYX00_003468</name>
</gene>
<dbReference type="EMBL" id="JARGDH010000002">
    <property type="protein sequence ID" value="KAL0275681.1"/>
    <property type="molecule type" value="Genomic_DNA"/>
</dbReference>
<dbReference type="Gene3D" id="2.170.270.10">
    <property type="entry name" value="SET domain"/>
    <property type="match status" value="1"/>
</dbReference>
<keyword evidence="1" id="KW-0479">Metal-binding</keyword>
<organism evidence="7">
    <name type="scientific">Menopon gallinae</name>
    <name type="common">poultry shaft louse</name>
    <dbReference type="NCBI Taxonomy" id="328185"/>
    <lineage>
        <taxon>Eukaryota</taxon>
        <taxon>Metazoa</taxon>
        <taxon>Ecdysozoa</taxon>
        <taxon>Arthropoda</taxon>
        <taxon>Hexapoda</taxon>
        <taxon>Insecta</taxon>
        <taxon>Pterygota</taxon>
        <taxon>Neoptera</taxon>
        <taxon>Paraneoptera</taxon>
        <taxon>Psocodea</taxon>
        <taxon>Troctomorpha</taxon>
        <taxon>Phthiraptera</taxon>
        <taxon>Amblycera</taxon>
        <taxon>Menoponidae</taxon>
        <taxon>Menopon</taxon>
    </lineage>
</organism>
<dbReference type="SUPFAM" id="SSF82199">
    <property type="entry name" value="SET domain"/>
    <property type="match status" value="1"/>
</dbReference>
<dbReference type="Pfam" id="PF00856">
    <property type="entry name" value="SET"/>
    <property type="match status" value="1"/>
</dbReference>
<keyword evidence="2 4" id="KW-0863">Zinc-finger</keyword>
<dbReference type="Pfam" id="PF01753">
    <property type="entry name" value="zf-MYND"/>
    <property type="match status" value="1"/>
</dbReference>
<proteinExistence type="predicted"/>
<feature type="domain" description="SET" evidence="5">
    <location>
        <begin position="42"/>
        <end position="282"/>
    </location>
</feature>
<evidence type="ECO:0000256" key="4">
    <source>
        <dbReference type="PROSITE-ProRule" id="PRU00134"/>
    </source>
</evidence>
<evidence type="ECO:0000256" key="2">
    <source>
        <dbReference type="ARBA" id="ARBA00022771"/>
    </source>
</evidence>
<dbReference type="AlphaFoldDB" id="A0AAW2I1L8"/>
<dbReference type="InterPro" id="IPR053010">
    <property type="entry name" value="SET_SmydA-8"/>
</dbReference>
<protein>
    <recommendedName>
        <fullName evidence="8">Protein msta</fullName>
    </recommendedName>
</protein>
<dbReference type="Gene3D" id="1.10.220.160">
    <property type="match status" value="1"/>
</dbReference>
<accession>A0AAW2I1L8</accession>
<keyword evidence="3" id="KW-0862">Zinc</keyword>
<evidence type="ECO:0000259" key="6">
    <source>
        <dbReference type="PROSITE" id="PS50865"/>
    </source>
</evidence>
<dbReference type="PROSITE" id="PS50280">
    <property type="entry name" value="SET"/>
    <property type="match status" value="1"/>
</dbReference>
<dbReference type="GO" id="GO:0008270">
    <property type="term" value="F:zinc ion binding"/>
    <property type="evidence" value="ECO:0007669"/>
    <property type="project" value="UniProtKB-KW"/>
</dbReference>
<dbReference type="PROSITE" id="PS01360">
    <property type="entry name" value="ZF_MYND_1"/>
    <property type="match status" value="1"/>
</dbReference>
<dbReference type="CDD" id="cd20071">
    <property type="entry name" value="SET_SMYD"/>
    <property type="match status" value="1"/>
</dbReference>
<dbReference type="PANTHER" id="PTHR46455">
    <property type="entry name" value="SET AND MYND DOMAIN CONTAINING, ARTHROPOD-SPECIFIC, MEMBER 4, ISOFORM A"/>
    <property type="match status" value="1"/>
</dbReference>
<sequence>MSSESLVCATCQKPSHLRCGGCHKVAYCSKEHQKIDWKIHKKKCNFFQIDENELLGRFFVSAAEIREGDVIFEEEPLVSGPLQSTPPVCLGCYVLLNELNRRDCSKCGWPVCSERCEKSDSHKPECEITERYKKEKVVISNLGNGLNHPSYESMIVLRCLYLKQANKSAWEKLSKLESHNEKRKNTEKYKSDVLMIGQFIPRFYKYGEFTEEEILKVAGIVQVNAHHVPLQDPGYVSIYERASLLEHSCRANCSKSFTREGRIVIRAARTIQKGEHLSISYTEPLLGILARREHLLDTKYFLCQCERCTDPTELGTNFNSLKCLSKDCHGYMTPLLRSVVPVGSMWRCSACEQHASKEDLQGLFRGITRDLSKLERTDPESCKRFLNDYGRYLHRNNHFIVTVKLSLIQCFDGERLLAAGWEDLQLVINTCRELIELACRLVPAENRLRGVLHFHLHAAQSEFDRRRTTLGELDDATIQNNLMTCRDILTQAYTFLKSEPEVLPEGKMAAEALKYIQDINKILKKNQLF</sequence>